<keyword evidence="7 10" id="KW-0472">Membrane</keyword>
<evidence type="ECO:0000256" key="4">
    <source>
        <dbReference type="ARBA" id="ARBA00022692"/>
    </source>
</evidence>
<dbReference type="EC" id="2.3.1.275" evidence="10"/>
<dbReference type="GO" id="GO:0008654">
    <property type="term" value="P:phospholipid biosynthetic process"/>
    <property type="evidence" value="ECO:0007669"/>
    <property type="project" value="UniProtKB-UniRule"/>
</dbReference>
<feature type="transmembrane region" description="Helical" evidence="10">
    <location>
        <begin position="44"/>
        <end position="66"/>
    </location>
</feature>
<accession>A0A239APM8</accession>
<evidence type="ECO:0000256" key="7">
    <source>
        <dbReference type="ARBA" id="ARBA00023136"/>
    </source>
</evidence>
<dbReference type="GO" id="GO:0043772">
    <property type="term" value="F:acyl-phosphate glycerol-3-phosphate acyltransferase activity"/>
    <property type="evidence" value="ECO:0007669"/>
    <property type="project" value="UniProtKB-UniRule"/>
</dbReference>
<evidence type="ECO:0000256" key="9">
    <source>
        <dbReference type="ARBA" id="ARBA00023264"/>
    </source>
</evidence>
<evidence type="ECO:0000313" key="12">
    <source>
        <dbReference type="Proteomes" id="UP000198324"/>
    </source>
</evidence>
<organism evidence="11 12">
    <name type="scientific">Humidesulfovibrio mexicanus</name>
    <dbReference type="NCBI Taxonomy" id="147047"/>
    <lineage>
        <taxon>Bacteria</taxon>
        <taxon>Pseudomonadati</taxon>
        <taxon>Thermodesulfobacteriota</taxon>
        <taxon>Desulfovibrionia</taxon>
        <taxon>Desulfovibrionales</taxon>
        <taxon>Desulfovibrionaceae</taxon>
        <taxon>Humidesulfovibrio</taxon>
    </lineage>
</organism>
<evidence type="ECO:0000256" key="1">
    <source>
        <dbReference type="ARBA" id="ARBA00022475"/>
    </source>
</evidence>
<feature type="transmembrane region" description="Helical" evidence="10">
    <location>
        <begin position="110"/>
        <end position="135"/>
    </location>
</feature>
<dbReference type="OrthoDB" id="9777124at2"/>
<dbReference type="HAMAP" id="MF_01043">
    <property type="entry name" value="PlsY"/>
    <property type="match status" value="1"/>
</dbReference>
<dbReference type="RefSeq" id="WP_089274333.1">
    <property type="nucleotide sequence ID" value="NZ_FZOC01000004.1"/>
</dbReference>
<evidence type="ECO:0000256" key="10">
    <source>
        <dbReference type="HAMAP-Rule" id="MF_01043"/>
    </source>
</evidence>
<keyword evidence="3 10" id="KW-0808">Transferase</keyword>
<dbReference type="AlphaFoldDB" id="A0A239APM8"/>
<keyword evidence="11" id="KW-0012">Acyltransferase</keyword>
<comment type="pathway">
    <text evidence="10">Lipid metabolism; phospholipid metabolism.</text>
</comment>
<comment type="similarity">
    <text evidence="10">Belongs to the PlsY family.</text>
</comment>
<comment type="function">
    <text evidence="10">Catalyzes the transfer of an acyl group from acyl-phosphate (acyl-PO(4)) to glycerol-3-phosphate (G3P) to form lysophosphatidic acid (LPA). This enzyme utilizes acyl-phosphate as fatty acyl donor, but not acyl-CoA or acyl-ACP.</text>
</comment>
<feature type="transmembrane region" description="Helical" evidence="10">
    <location>
        <begin position="147"/>
        <end position="174"/>
    </location>
</feature>
<evidence type="ECO:0000313" key="11">
    <source>
        <dbReference type="EMBL" id="SNR97004.1"/>
    </source>
</evidence>
<dbReference type="PANTHER" id="PTHR30309">
    <property type="entry name" value="INNER MEMBRANE PROTEIN YGIH"/>
    <property type="match status" value="1"/>
</dbReference>
<evidence type="ECO:0000256" key="6">
    <source>
        <dbReference type="ARBA" id="ARBA00023098"/>
    </source>
</evidence>
<dbReference type="SMART" id="SM01207">
    <property type="entry name" value="G3P_acyltransf"/>
    <property type="match status" value="1"/>
</dbReference>
<protein>
    <recommendedName>
        <fullName evidence="10">Glycerol-3-phosphate acyltransferase</fullName>
    </recommendedName>
    <alternativeName>
        <fullName evidence="10">Acyl-PO4 G3P acyltransferase</fullName>
    </alternativeName>
    <alternativeName>
        <fullName evidence="10">Acyl-phosphate--glycerol-3-phosphate acyltransferase</fullName>
    </alternativeName>
    <alternativeName>
        <fullName evidence="10">G3P acyltransferase</fullName>
        <shortName evidence="10">GPAT</shortName>
        <ecNumber evidence="10">2.3.1.275</ecNumber>
    </alternativeName>
    <alternativeName>
        <fullName evidence="10">Lysophosphatidic acid synthase</fullName>
        <shortName evidence="10">LPA synthase</shortName>
    </alternativeName>
</protein>
<comment type="catalytic activity">
    <reaction evidence="10">
        <text>an acyl phosphate + sn-glycerol 3-phosphate = a 1-acyl-sn-glycero-3-phosphate + phosphate</text>
        <dbReference type="Rhea" id="RHEA:34075"/>
        <dbReference type="ChEBI" id="CHEBI:43474"/>
        <dbReference type="ChEBI" id="CHEBI:57597"/>
        <dbReference type="ChEBI" id="CHEBI:57970"/>
        <dbReference type="ChEBI" id="CHEBI:59918"/>
        <dbReference type="EC" id="2.3.1.275"/>
    </reaction>
</comment>
<keyword evidence="12" id="KW-1185">Reference proteome</keyword>
<evidence type="ECO:0000256" key="8">
    <source>
        <dbReference type="ARBA" id="ARBA00023209"/>
    </source>
</evidence>
<keyword evidence="5 10" id="KW-1133">Transmembrane helix</keyword>
<keyword evidence="8 10" id="KW-0594">Phospholipid biosynthesis</keyword>
<keyword evidence="6 10" id="KW-0443">Lipid metabolism</keyword>
<dbReference type="Proteomes" id="UP000198324">
    <property type="component" value="Unassembled WGS sequence"/>
</dbReference>
<dbReference type="EMBL" id="FZOC01000004">
    <property type="protein sequence ID" value="SNR97004.1"/>
    <property type="molecule type" value="Genomic_DNA"/>
</dbReference>
<keyword evidence="9 10" id="KW-1208">Phospholipid metabolism</keyword>
<dbReference type="InterPro" id="IPR003811">
    <property type="entry name" value="G3P_acylTferase_PlsY"/>
</dbReference>
<dbReference type="Pfam" id="PF02660">
    <property type="entry name" value="G3P_acyltransf"/>
    <property type="match status" value="1"/>
</dbReference>
<feature type="transmembrane region" description="Helical" evidence="10">
    <location>
        <begin position="6"/>
        <end position="23"/>
    </location>
</feature>
<dbReference type="GO" id="GO:0005886">
    <property type="term" value="C:plasma membrane"/>
    <property type="evidence" value="ECO:0007669"/>
    <property type="project" value="UniProtKB-SubCell"/>
</dbReference>
<dbReference type="NCBIfam" id="TIGR00023">
    <property type="entry name" value="glycerol-3-phosphate 1-O-acyltransferase PlsY"/>
    <property type="match status" value="1"/>
</dbReference>
<evidence type="ECO:0000256" key="3">
    <source>
        <dbReference type="ARBA" id="ARBA00022679"/>
    </source>
</evidence>
<dbReference type="PANTHER" id="PTHR30309:SF0">
    <property type="entry name" value="GLYCEROL-3-PHOSPHATE ACYLTRANSFERASE-RELATED"/>
    <property type="match status" value="1"/>
</dbReference>
<feature type="transmembrane region" description="Helical" evidence="10">
    <location>
        <begin position="78"/>
        <end position="98"/>
    </location>
</feature>
<sequence>MVAFLLFLMAFGLGMVPFGLYVARFVKGIDPRDAGSRNVGATNVARLCGTPWGVLTLALDLLKGFIPCALAVGAETGWLALSLIGLAAILGHAYSPMLNFRGGKAVATTVGVFLALAPVALILAAICTLGVIWLSGYVSVGSLTLALTLPFFCLLTGNIGMIPLALAVMLFLFWRHRENILRLDRGEEMPWRKGKEEEGA</sequence>
<keyword evidence="4 10" id="KW-0812">Transmembrane</keyword>
<gene>
    <name evidence="10" type="primary">plsY</name>
    <name evidence="11" type="ORF">SAMN04488503_2107</name>
</gene>
<reference evidence="11 12" key="1">
    <citation type="submission" date="2017-06" db="EMBL/GenBank/DDBJ databases">
        <authorList>
            <person name="Kim H.J."/>
            <person name="Triplett B.A."/>
        </authorList>
    </citation>
    <scope>NUCLEOTIDE SEQUENCE [LARGE SCALE GENOMIC DNA]</scope>
    <source>
        <strain evidence="11 12">DSM 13116</strain>
    </source>
</reference>
<comment type="subunit">
    <text evidence="10">Probably interacts with PlsX.</text>
</comment>
<keyword evidence="1 10" id="KW-1003">Cell membrane</keyword>
<evidence type="ECO:0000256" key="5">
    <source>
        <dbReference type="ARBA" id="ARBA00022989"/>
    </source>
</evidence>
<keyword evidence="2 10" id="KW-0444">Lipid biosynthesis</keyword>
<dbReference type="UniPathway" id="UPA00085"/>
<evidence type="ECO:0000256" key="2">
    <source>
        <dbReference type="ARBA" id="ARBA00022516"/>
    </source>
</evidence>
<proteinExistence type="inferred from homology"/>
<name>A0A239APM8_9BACT</name>
<comment type="subcellular location">
    <subcellularLocation>
        <location evidence="10">Cell membrane</location>
        <topology evidence="10">Multi-pass membrane protein</topology>
    </subcellularLocation>
</comment>